<dbReference type="AlphaFoldDB" id="A0A6H5G7N1"/>
<protein>
    <submittedName>
        <fullName evidence="3">Uncharacterized protein</fullName>
    </submittedName>
</protein>
<dbReference type="EMBL" id="CADCXU010006671">
    <property type="protein sequence ID" value="CAA9998214.1"/>
    <property type="molecule type" value="Genomic_DNA"/>
</dbReference>
<evidence type="ECO:0000313" key="4">
    <source>
        <dbReference type="Proteomes" id="UP000479000"/>
    </source>
</evidence>
<keyword evidence="4" id="KW-1185">Reference proteome</keyword>
<proteinExistence type="inferred from homology"/>
<dbReference type="GO" id="GO:0004197">
    <property type="term" value="F:cysteine-type endopeptidase activity"/>
    <property type="evidence" value="ECO:0007669"/>
    <property type="project" value="TreeGrafter"/>
</dbReference>
<feature type="chain" id="PRO_5026333347" evidence="2">
    <location>
        <begin position="22"/>
        <end position="139"/>
    </location>
</feature>
<dbReference type="PANTHER" id="PTHR12000:SF42">
    <property type="entry name" value="LEGUMAIN"/>
    <property type="match status" value="1"/>
</dbReference>
<comment type="similarity">
    <text evidence="1">Belongs to the peptidase C13 family.</text>
</comment>
<dbReference type="Pfam" id="PF01650">
    <property type="entry name" value="Peptidase_C13"/>
    <property type="match status" value="1"/>
</dbReference>
<gene>
    <name evidence="3" type="ORF">NTEN_LOCUS4497</name>
</gene>
<sequence length="139" mass="15450">MNSQLKLWILPVLSLVNAVAGEHWAFLVAGSNGWVNYRHQADLCHAYHLLLRAGVPAKNIVTMFYDDVANSPNGPEDTVFLNIIDHGNPGMIDIIDKSLYADQLNDALKTMKRKGSYGKVKMWTSISNGRYRSTGSEIS</sequence>
<dbReference type="Gene3D" id="3.40.50.1460">
    <property type="match status" value="2"/>
</dbReference>
<dbReference type="GO" id="GO:0006624">
    <property type="term" value="P:vacuolar protein processing"/>
    <property type="evidence" value="ECO:0007669"/>
    <property type="project" value="TreeGrafter"/>
</dbReference>
<dbReference type="Proteomes" id="UP000479000">
    <property type="component" value="Unassembled WGS sequence"/>
</dbReference>
<dbReference type="PANTHER" id="PTHR12000">
    <property type="entry name" value="HEMOGLOBINASE FAMILY MEMBER"/>
    <property type="match status" value="1"/>
</dbReference>
<evidence type="ECO:0000256" key="1">
    <source>
        <dbReference type="ARBA" id="ARBA00009941"/>
    </source>
</evidence>
<keyword evidence="2" id="KW-0732">Signal</keyword>
<dbReference type="GO" id="GO:0051603">
    <property type="term" value="P:proteolysis involved in protein catabolic process"/>
    <property type="evidence" value="ECO:0007669"/>
    <property type="project" value="TreeGrafter"/>
</dbReference>
<reference evidence="3 4" key="1">
    <citation type="submission" date="2020-02" db="EMBL/GenBank/DDBJ databases">
        <authorList>
            <person name="Ferguson B K."/>
        </authorList>
    </citation>
    <scope>NUCLEOTIDE SEQUENCE [LARGE SCALE GENOMIC DNA]</scope>
</reference>
<accession>A0A6H5G7N1</accession>
<organism evidence="3 4">
    <name type="scientific">Nesidiocoris tenuis</name>
    <dbReference type="NCBI Taxonomy" id="355587"/>
    <lineage>
        <taxon>Eukaryota</taxon>
        <taxon>Metazoa</taxon>
        <taxon>Ecdysozoa</taxon>
        <taxon>Arthropoda</taxon>
        <taxon>Hexapoda</taxon>
        <taxon>Insecta</taxon>
        <taxon>Pterygota</taxon>
        <taxon>Neoptera</taxon>
        <taxon>Paraneoptera</taxon>
        <taxon>Hemiptera</taxon>
        <taxon>Heteroptera</taxon>
        <taxon>Panheteroptera</taxon>
        <taxon>Cimicomorpha</taxon>
        <taxon>Miridae</taxon>
        <taxon>Dicyphina</taxon>
        <taxon>Nesidiocoris</taxon>
    </lineage>
</organism>
<dbReference type="OrthoDB" id="192611at2759"/>
<dbReference type="GO" id="GO:0005773">
    <property type="term" value="C:vacuole"/>
    <property type="evidence" value="ECO:0007669"/>
    <property type="project" value="GOC"/>
</dbReference>
<feature type="signal peptide" evidence="2">
    <location>
        <begin position="1"/>
        <end position="21"/>
    </location>
</feature>
<dbReference type="InterPro" id="IPR001096">
    <property type="entry name" value="Peptidase_C13"/>
</dbReference>
<dbReference type="PRINTS" id="PR00776">
    <property type="entry name" value="HEMOGLOBNASE"/>
</dbReference>
<evidence type="ECO:0000256" key="2">
    <source>
        <dbReference type="SAM" id="SignalP"/>
    </source>
</evidence>
<evidence type="ECO:0000313" key="3">
    <source>
        <dbReference type="EMBL" id="CAA9998214.1"/>
    </source>
</evidence>
<name>A0A6H5G7N1_9HEMI</name>